<evidence type="ECO:0000256" key="3">
    <source>
        <dbReference type="ARBA" id="ARBA00022970"/>
    </source>
</evidence>
<keyword evidence="6" id="KW-1185">Reference proteome</keyword>
<proteinExistence type="inferred from homology"/>
<reference evidence="5 6" key="1">
    <citation type="submission" date="2014-03" db="EMBL/GenBank/DDBJ databases">
        <title>The draft genome sequence of Thalassospira alkalitolerans JCM 18968.</title>
        <authorList>
            <person name="Lai Q."/>
            <person name="Shao Z."/>
        </authorList>
    </citation>
    <scope>NUCLEOTIDE SEQUENCE [LARGE SCALE GENOMIC DNA]</scope>
    <source>
        <strain evidence="5 6">JCM 18968</strain>
    </source>
</reference>
<dbReference type="PANTHER" id="PTHR30483:SF6">
    <property type="entry name" value="PERIPLASMIC BINDING PROTEIN OF ABC TRANSPORTER FOR NATURAL AMINO ACIDS"/>
    <property type="match status" value="1"/>
</dbReference>
<dbReference type="Proteomes" id="UP000193396">
    <property type="component" value="Unassembled WGS sequence"/>
</dbReference>
<dbReference type="InterPro" id="IPR051010">
    <property type="entry name" value="BCAA_transport"/>
</dbReference>
<feature type="domain" description="Leucine-binding protein" evidence="4">
    <location>
        <begin position="13"/>
        <end position="355"/>
    </location>
</feature>
<protein>
    <recommendedName>
        <fullName evidence="4">Leucine-binding protein domain-containing protein</fullName>
    </recommendedName>
</protein>
<dbReference type="InterPro" id="IPR028082">
    <property type="entry name" value="Peripla_BP_I"/>
</dbReference>
<comment type="similarity">
    <text evidence="1">Belongs to the leucine-binding protein family.</text>
</comment>
<comment type="caution">
    <text evidence="5">The sequence shown here is derived from an EMBL/GenBank/DDBJ whole genome shotgun (WGS) entry which is preliminary data.</text>
</comment>
<dbReference type="InterPro" id="IPR028081">
    <property type="entry name" value="Leu-bd"/>
</dbReference>
<organism evidence="5 6">
    <name type="scientific">Thalassospira alkalitolerans</name>
    <dbReference type="NCBI Taxonomy" id="1293890"/>
    <lineage>
        <taxon>Bacteria</taxon>
        <taxon>Pseudomonadati</taxon>
        <taxon>Pseudomonadota</taxon>
        <taxon>Alphaproteobacteria</taxon>
        <taxon>Rhodospirillales</taxon>
        <taxon>Thalassospiraceae</taxon>
        <taxon>Thalassospira</taxon>
    </lineage>
</organism>
<dbReference type="SUPFAM" id="SSF53822">
    <property type="entry name" value="Periplasmic binding protein-like I"/>
    <property type="match status" value="1"/>
</dbReference>
<evidence type="ECO:0000256" key="1">
    <source>
        <dbReference type="ARBA" id="ARBA00010062"/>
    </source>
</evidence>
<evidence type="ECO:0000259" key="4">
    <source>
        <dbReference type="Pfam" id="PF13458"/>
    </source>
</evidence>
<dbReference type="STRING" id="1293890.TALK_08315"/>
<accession>A0A1Y2LCJ9</accession>
<sequence length="374" mass="40372">MAHAAPDPVLVGFDGAYSLKNSTSAQAIELGLKAAIHEINAAGGVLGGRLIELVTKDNRSVPARGIANLEDFAAIPELVAVFAGRFSPVILQQLEHTHKLKMPLLDVWGAADGITDHDFDPSFTFRVSLKDSWAMPAMLEQAKNKNIRKIGVLLPNSGWGRSNDNALAVALSRAPGIEVMDPIWYNWGEGDMLQYYQSLLDAGAEAVLLVAIDIEAALLVHQLSDALDVPRVPIISHWGVTGGDMIRASGPGLMKLDFSVVQTFSFFKAMPGPLATFQKTLGELTGSDDVVSLKSPVGVGQAYDMMHLLAMAINKANSTDRTAIRDALENLDVYHGLVRTYEPAFTAQNHDALSPEQVFFTKYRADGVLVPISQ</sequence>
<dbReference type="AlphaFoldDB" id="A0A1Y2LCJ9"/>
<keyword evidence="3" id="KW-0813">Transport</keyword>
<dbReference type="PANTHER" id="PTHR30483">
    <property type="entry name" value="LEUCINE-SPECIFIC-BINDING PROTEIN"/>
    <property type="match status" value="1"/>
</dbReference>
<dbReference type="CDD" id="cd19979">
    <property type="entry name" value="PBP1_ABC_ligand_binding-like"/>
    <property type="match status" value="1"/>
</dbReference>
<evidence type="ECO:0000313" key="6">
    <source>
        <dbReference type="Proteomes" id="UP000193396"/>
    </source>
</evidence>
<keyword evidence="3" id="KW-0029">Amino-acid transport</keyword>
<gene>
    <name evidence="5" type="ORF">TALK_08315</name>
</gene>
<dbReference type="GO" id="GO:0006865">
    <property type="term" value="P:amino acid transport"/>
    <property type="evidence" value="ECO:0007669"/>
    <property type="project" value="UniProtKB-KW"/>
</dbReference>
<dbReference type="Gene3D" id="3.40.50.2300">
    <property type="match status" value="2"/>
</dbReference>
<dbReference type="Pfam" id="PF13458">
    <property type="entry name" value="Peripla_BP_6"/>
    <property type="match status" value="1"/>
</dbReference>
<name>A0A1Y2LCJ9_9PROT</name>
<dbReference type="EMBL" id="JFKB01000005">
    <property type="protein sequence ID" value="OSQ48504.1"/>
    <property type="molecule type" value="Genomic_DNA"/>
</dbReference>
<evidence type="ECO:0000313" key="5">
    <source>
        <dbReference type="EMBL" id="OSQ48504.1"/>
    </source>
</evidence>
<evidence type="ECO:0000256" key="2">
    <source>
        <dbReference type="ARBA" id="ARBA00022729"/>
    </source>
</evidence>
<keyword evidence="2" id="KW-0732">Signal</keyword>